<dbReference type="AlphaFoldDB" id="Q4RBS8"/>
<gene>
    <name evidence="1" type="ORF">GSTENG00036250001</name>
</gene>
<protein>
    <submittedName>
        <fullName evidence="1">(spotted green pufferfish) hypothetical protein</fullName>
    </submittedName>
</protein>
<comment type="caution">
    <text evidence="1">The sequence shown here is derived from an EMBL/GenBank/DDBJ whole genome shotgun (WGS) entry which is preliminary data.</text>
</comment>
<reference evidence="1" key="1">
    <citation type="journal article" date="2004" name="Nature">
        <title>Genome duplication in the teleost fish Tetraodon nigroviridis reveals the early vertebrate proto-karyotype.</title>
        <authorList>
            <person name="Jaillon O."/>
            <person name="Aury J.-M."/>
            <person name="Brunet F."/>
            <person name="Petit J.-L."/>
            <person name="Stange-Thomann N."/>
            <person name="Mauceli E."/>
            <person name="Bouneau L."/>
            <person name="Fischer C."/>
            <person name="Ozouf-Costaz C."/>
            <person name="Bernot A."/>
            <person name="Nicaud S."/>
            <person name="Jaffe D."/>
            <person name="Fisher S."/>
            <person name="Lutfalla G."/>
            <person name="Dossat C."/>
            <person name="Segurens B."/>
            <person name="Dasilva C."/>
            <person name="Salanoubat M."/>
            <person name="Levy M."/>
            <person name="Boudet N."/>
            <person name="Castellano S."/>
            <person name="Anthouard V."/>
            <person name="Jubin C."/>
            <person name="Castelli V."/>
            <person name="Katinka M."/>
            <person name="Vacherie B."/>
            <person name="Biemont C."/>
            <person name="Skalli Z."/>
            <person name="Cattolico L."/>
            <person name="Poulain J."/>
            <person name="De Berardinis V."/>
            <person name="Cruaud C."/>
            <person name="Duprat S."/>
            <person name="Brottier P."/>
            <person name="Coutanceau J.-P."/>
            <person name="Gouzy J."/>
            <person name="Parra G."/>
            <person name="Lardier G."/>
            <person name="Chapple C."/>
            <person name="McKernan K.J."/>
            <person name="McEwan P."/>
            <person name="Bosak S."/>
            <person name="Kellis M."/>
            <person name="Volff J.-N."/>
            <person name="Guigo R."/>
            <person name="Zody M.C."/>
            <person name="Mesirov J."/>
            <person name="Lindblad-Toh K."/>
            <person name="Birren B."/>
            <person name="Nusbaum C."/>
            <person name="Kahn D."/>
            <person name="Robinson-Rechavi M."/>
            <person name="Laudet V."/>
            <person name="Schachter V."/>
            <person name="Quetier F."/>
            <person name="Saurin W."/>
            <person name="Scarpelli C."/>
            <person name="Wincker P."/>
            <person name="Lander E.S."/>
            <person name="Weissenbach J."/>
            <person name="Roest Crollius H."/>
        </authorList>
    </citation>
    <scope>NUCLEOTIDE SEQUENCE [LARGE SCALE GENOMIC DNA]</scope>
</reference>
<evidence type="ECO:0000313" key="1">
    <source>
        <dbReference type="EMBL" id="CAG14155.1"/>
    </source>
</evidence>
<dbReference type="EMBL" id="CAAE01020767">
    <property type="protein sequence ID" value="CAG14155.1"/>
    <property type="molecule type" value="Genomic_DNA"/>
</dbReference>
<organism evidence="1">
    <name type="scientific">Tetraodon nigroviridis</name>
    <name type="common">Spotted green pufferfish</name>
    <name type="synonym">Chelonodon nigroviridis</name>
    <dbReference type="NCBI Taxonomy" id="99883"/>
    <lineage>
        <taxon>Eukaryota</taxon>
        <taxon>Metazoa</taxon>
        <taxon>Chordata</taxon>
        <taxon>Craniata</taxon>
        <taxon>Vertebrata</taxon>
        <taxon>Euteleostomi</taxon>
        <taxon>Actinopterygii</taxon>
        <taxon>Neopterygii</taxon>
        <taxon>Teleostei</taxon>
        <taxon>Neoteleostei</taxon>
        <taxon>Acanthomorphata</taxon>
        <taxon>Eupercaria</taxon>
        <taxon>Tetraodontiformes</taxon>
        <taxon>Tetradontoidea</taxon>
        <taxon>Tetraodontidae</taxon>
        <taxon>Tetraodon</taxon>
    </lineage>
</organism>
<proteinExistence type="predicted"/>
<sequence length="64" mass="6924">FWNSILTGGGRAAFTTIARETTAWATFPPTWWKSSRGQVTTHITVTSPRACVCVCMCGWVCVGG</sequence>
<name>Q4RBS8_TETNG</name>
<feature type="non-terminal residue" evidence="1">
    <location>
        <position position="1"/>
    </location>
</feature>
<reference evidence="1" key="2">
    <citation type="submission" date="2004-02" db="EMBL/GenBank/DDBJ databases">
        <authorList>
            <consortium name="Genoscope"/>
            <consortium name="Whitehead Institute Centre for Genome Research"/>
        </authorList>
    </citation>
    <scope>NUCLEOTIDE SEQUENCE</scope>
</reference>
<accession>Q4RBS8</accession>
<dbReference type="KEGG" id="tng:GSTEN00036250G001"/>